<sequence length="85" mass="9768">MRRRRRESTHCSSDNTCYCRTCEADAAETDRHFNWVTWCPMYLLLAAPHFLGCLPINDDGRVKESLEVGIICQKAHFVDGFDSSL</sequence>
<protein>
    <submittedName>
        <fullName evidence="1">Uncharacterized protein</fullName>
    </submittedName>
</protein>
<name>A0AAQ4E730_AMBAM</name>
<reference evidence="1 2" key="1">
    <citation type="journal article" date="2023" name="Arcadia Sci">
        <title>De novo assembly of a long-read Amblyomma americanum tick genome.</title>
        <authorList>
            <person name="Chou S."/>
            <person name="Poskanzer K.E."/>
            <person name="Rollins M."/>
            <person name="Thuy-Boun P.S."/>
        </authorList>
    </citation>
    <scope>NUCLEOTIDE SEQUENCE [LARGE SCALE GENOMIC DNA]</scope>
    <source>
        <strain evidence="1">F_SG_1</strain>
        <tissue evidence="1">Salivary glands</tissue>
    </source>
</reference>
<dbReference type="EMBL" id="JARKHS020021041">
    <property type="protein sequence ID" value="KAK8770506.1"/>
    <property type="molecule type" value="Genomic_DNA"/>
</dbReference>
<proteinExistence type="predicted"/>
<organism evidence="1 2">
    <name type="scientific">Amblyomma americanum</name>
    <name type="common">Lone star tick</name>
    <dbReference type="NCBI Taxonomy" id="6943"/>
    <lineage>
        <taxon>Eukaryota</taxon>
        <taxon>Metazoa</taxon>
        <taxon>Ecdysozoa</taxon>
        <taxon>Arthropoda</taxon>
        <taxon>Chelicerata</taxon>
        <taxon>Arachnida</taxon>
        <taxon>Acari</taxon>
        <taxon>Parasitiformes</taxon>
        <taxon>Ixodida</taxon>
        <taxon>Ixodoidea</taxon>
        <taxon>Ixodidae</taxon>
        <taxon>Amblyomminae</taxon>
        <taxon>Amblyomma</taxon>
    </lineage>
</organism>
<accession>A0AAQ4E730</accession>
<comment type="caution">
    <text evidence="1">The sequence shown here is derived from an EMBL/GenBank/DDBJ whole genome shotgun (WGS) entry which is preliminary data.</text>
</comment>
<gene>
    <name evidence="1" type="ORF">V5799_013029</name>
</gene>
<evidence type="ECO:0000313" key="1">
    <source>
        <dbReference type="EMBL" id="KAK8770506.1"/>
    </source>
</evidence>
<dbReference type="Proteomes" id="UP001321473">
    <property type="component" value="Unassembled WGS sequence"/>
</dbReference>
<evidence type="ECO:0000313" key="2">
    <source>
        <dbReference type="Proteomes" id="UP001321473"/>
    </source>
</evidence>
<keyword evidence="2" id="KW-1185">Reference proteome</keyword>
<dbReference type="AlphaFoldDB" id="A0AAQ4E730"/>